<evidence type="ECO:0000256" key="1">
    <source>
        <dbReference type="PROSITE-ProRule" id="PRU00339"/>
    </source>
</evidence>
<evidence type="ECO:0000313" key="3">
    <source>
        <dbReference type="EMBL" id="OGG20063.1"/>
    </source>
</evidence>
<dbReference type="EMBL" id="MFJN01000058">
    <property type="protein sequence ID" value="OGG20063.1"/>
    <property type="molecule type" value="Genomic_DNA"/>
</dbReference>
<proteinExistence type="predicted"/>
<evidence type="ECO:0000313" key="4">
    <source>
        <dbReference type="Proteomes" id="UP000177092"/>
    </source>
</evidence>
<keyword evidence="2" id="KW-0812">Transmembrane</keyword>
<evidence type="ECO:0000256" key="2">
    <source>
        <dbReference type="SAM" id="Phobius"/>
    </source>
</evidence>
<dbReference type="SUPFAM" id="SSF48452">
    <property type="entry name" value="TPR-like"/>
    <property type="match status" value="1"/>
</dbReference>
<keyword evidence="2" id="KW-1133">Transmembrane helix</keyword>
<dbReference type="Proteomes" id="UP000177092">
    <property type="component" value="Unassembled WGS sequence"/>
</dbReference>
<reference evidence="3 4" key="1">
    <citation type="journal article" date="2016" name="Nat. Commun.">
        <title>Thousands of microbial genomes shed light on interconnected biogeochemical processes in an aquifer system.</title>
        <authorList>
            <person name="Anantharaman K."/>
            <person name="Brown C.T."/>
            <person name="Hug L.A."/>
            <person name="Sharon I."/>
            <person name="Castelle C.J."/>
            <person name="Probst A.J."/>
            <person name="Thomas B.C."/>
            <person name="Singh A."/>
            <person name="Wilkins M.J."/>
            <person name="Karaoz U."/>
            <person name="Brodie E.L."/>
            <person name="Williams K.H."/>
            <person name="Hubbard S.S."/>
            <person name="Banfield J.F."/>
        </authorList>
    </citation>
    <scope>NUCLEOTIDE SEQUENCE [LARGE SCALE GENOMIC DNA]</scope>
</reference>
<gene>
    <name evidence="3" type="ORF">A3D03_04400</name>
</gene>
<sequence length="211" mass="24342">MLHLSLQLKLDTLKQLLKTKIKSPVSFSRKFPHINRKITAPLKTLKLGYFGLIIFLFIIGINLFSEMQAFKSHEQILQNGVLQNPFRGMPHQKLAEFYLDKNLAAAEKEYYLASETHQRQNNVNGKYLGIESPPWETYLNLLKNRSILEENLFLWVKIKTALPGYEYAYLKIADLYNRLGEKGKAGEILSEVLKINPAYQEAEKVQKKLGS</sequence>
<feature type="transmembrane region" description="Helical" evidence="2">
    <location>
        <begin position="47"/>
        <end position="65"/>
    </location>
</feature>
<organism evidence="3 4">
    <name type="scientific">Candidatus Gottesmanbacteria bacterium RIFCSPHIGHO2_02_FULL_40_13</name>
    <dbReference type="NCBI Taxonomy" id="1798384"/>
    <lineage>
        <taxon>Bacteria</taxon>
        <taxon>Candidatus Gottesmaniibacteriota</taxon>
    </lineage>
</organism>
<feature type="repeat" description="TPR" evidence="1">
    <location>
        <begin position="166"/>
        <end position="199"/>
    </location>
</feature>
<dbReference type="InterPro" id="IPR011990">
    <property type="entry name" value="TPR-like_helical_dom_sf"/>
</dbReference>
<dbReference type="PROSITE" id="PS50005">
    <property type="entry name" value="TPR"/>
    <property type="match status" value="1"/>
</dbReference>
<keyword evidence="2" id="KW-0472">Membrane</keyword>
<dbReference type="AlphaFoldDB" id="A0A1F6A5Z8"/>
<accession>A0A1F6A5Z8</accession>
<dbReference type="Gene3D" id="1.25.40.10">
    <property type="entry name" value="Tetratricopeptide repeat domain"/>
    <property type="match status" value="1"/>
</dbReference>
<name>A0A1F6A5Z8_9BACT</name>
<dbReference type="InterPro" id="IPR019734">
    <property type="entry name" value="TPR_rpt"/>
</dbReference>
<keyword evidence="1" id="KW-0802">TPR repeat</keyword>
<protein>
    <submittedName>
        <fullName evidence="3">Uncharacterized protein</fullName>
    </submittedName>
</protein>
<comment type="caution">
    <text evidence="3">The sequence shown here is derived from an EMBL/GenBank/DDBJ whole genome shotgun (WGS) entry which is preliminary data.</text>
</comment>